<evidence type="ECO:0000313" key="1">
    <source>
        <dbReference type="EMBL" id="KAF8786899.1"/>
    </source>
</evidence>
<organism evidence="1 2">
    <name type="scientific">Argiope bruennichi</name>
    <name type="common">Wasp spider</name>
    <name type="synonym">Aranea bruennichi</name>
    <dbReference type="NCBI Taxonomy" id="94029"/>
    <lineage>
        <taxon>Eukaryota</taxon>
        <taxon>Metazoa</taxon>
        <taxon>Ecdysozoa</taxon>
        <taxon>Arthropoda</taxon>
        <taxon>Chelicerata</taxon>
        <taxon>Arachnida</taxon>
        <taxon>Araneae</taxon>
        <taxon>Araneomorphae</taxon>
        <taxon>Entelegynae</taxon>
        <taxon>Araneoidea</taxon>
        <taxon>Araneidae</taxon>
        <taxon>Argiope</taxon>
    </lineage>
</organism>
<dbReference type="EMBL" id="JABXBU010000015">
    <property type="protein sequence ID" value="KAF8786899.1"/>
    <property type="molecule type" value="Genomic_DNA"/>
</dbReference>
<dbReference type="AlphaFoldDB" id="A0A8T0FBW1"/>
<comment type="caution">
    <text evidence="1">The sequence shown here is derived from an EMBL/GenBank/DDBJ whole genome shotgun (WGS) entry which is preliminary data.</text>
</comment>
<dbReference type="Proteomes" id="UP000807504">
    <property type="component" value="Unassembled WGS sequence"/>
</dbReference>
<protein>
    <submittedName>
        <fullName evidence="1">Uncharacterized protein</fullName>
    </submittedName>
</protein>
<accession>A0A8T0FBW1</accession>
<proteinExistence type="predicted"/>
<gene>
    <name evidence="1" type="ORF">HNY73_008553</name>
</gene>
<name>A0A8T0FBW1_ARGBR</name>
<reference evidence="1" key="1">
    <citation type="journal article" date="2020" name="bioRxiv">
        <title>Chromosome-level reference genome of the European wasp spider Argiope bruennichi: a resource for studies on range expansion and evolutionary adaptation.</title>
        <authorList>
            <person name="Sheffer M.M."/>
            <person name="Hoppe A."/>
            <person name="Krehenwinkel H."/>
            <person name="Uhl G."/>
            <person name="Kuss A.W."/>
            <person name="Jensen L."/>
            <person name="Jensen C."/>
            <person name="Gillespie R.G."/>
            <person name="Hoff K.J."/>
            <person name="Prost S."/>
        </authorList>
    </citation>
    <scope>NUCLEOTIDE SEQUENCE</scope>
</reference>
<keyword evidence="2" id="KW-1185">Reference proteome</keyword>
<evidence type="ECO:0000313" key="2">
    <source>
        <dbReference type="Proteomes" id="UP000807504"/>
    </source>
</evidence>
<sequence>MTFLCSECLKIRKEDRRKLTGRAMGCCAECSRDDILLLFQSSGKHSTLNVNSSVGRRWTELDSNRHPLSSGSTPARRRNFGVTIFKKFQKRRRRKPIWRTVGCCWNADAFVSPLELSKLARDKAQWPERECRWKTKHPIVAGSTPTRRMNFSVRFFHNFRKEDRRQTHSGRTMGCLRFHSSEHSLRARALAQVGRAWTVVEQQETSNGSWFGLLSDIDR</sequence>
<reference evidence="1" key="2">
    <citation type="submission" date="2020-06" db="EMBL/GenBank/DDBJ databases">
        <authorList>
            <person name="Sheffer M."/>
        </authorList>
    </citation>
    <scope>NUCLEOTIDE SEQUENCE</scope>
</reference>